<comment type="subcellular location">
    <subcellularLocation>
        <location evidence="1">Endomembrane system</location>
        <topology evidence="1">Multi-pass membrane protein</topology>
    </subcellularLocation>
</comment>
<dbReference type="STRING" id="46731.A0A3M6UFY8"/>
<dbReference type="Gene3D" id="3.30.70.1350">
    <property type="entry name" value="Cation efflux protein, cytoplasmic domain"/>
    <property type="match status" value="1"/>
</dbReference>
<reference evidence="12 13" key="1">
    <citation type="journal article" date="2018" name="Sci. Rep.">
        <title>Comparative analysis of the Pocillopora damicornis genome highlights role of immune system in coral evolution.</title>
        <authorList>
            <person name="Cunning R."/>
            <person name="Bay R.A."/>
            <person name="Gillette P."/>
            <person name="Baker A.C."/>
            <person name="Traylor-Knowles N."/>
        </authorList>
    </citation>
    <scope>NUCLEOTIDE SEQUENCE [LARGE SCALE GENOMIC DNA]</scope>
    <source>
        <strain evidence="12">RSMAS</strain>
        <tissue evidence="12">Whole animal</tissue>
    </source>
</reference>
<feature type="transmembrane region" description="Helical" evidence="9">
    <location>
        <begin position="155"/>
        <end position="176"/>
    </location>
</feature>
<dbReference type="PANTHER" id="PTHR43840">
    <property type="entry name" value="MITOCHONDRIAL METAL TRANSPORTER 1-RELATED"/>
    <property type="match status" value="1"/>
</dbReference>
<dbReference type="SUPFAM" id="SSF160240">
    <property type="entry name" value="Cation efflux protein cytoplasmic domain-like"/>
    <property type="match status" value="1"/>
</dbReference>
<keyword evidence="7 9" id="KW-0472">Membrane</keyword>
<dbReference type="SUPFAM" id="SSF161111">
    <property type="entry name" value="Cation efflux protein transmembrane domain-like"/>
    <property type="match status" value="1"/>
</dbReference>
<dbReference type="EMBL" id="RCHS01001612">
    <property type="protein sequence ID" value="RMX52562.1"/>
    <property type="molecule type" value="Genomic_DNA"/>
</dbReference>
<dbReference type="OrthoDB" id="78296at2759"/>
<keyword evidence="4 9" id="KW-0812">Transmembrane</keyword>
<sequence length="431" mass="48461">MGDESPTLLRPEALEWHCSNTDWQLDTHTKVMPSSPSPFVTLEEIAPSNDIISDGKQTQDSEMFMLRPWIKESRRTSGFLSVGKNVRRYYKQMEETKITFDQIKENDSEASFNSSSEEDKQSEKVSTAVKLSLFLNTALIIAKAVASYLSGSMSILSSLVDSIVDLVSGVVVWYTSRAVKGTDYYKYPVGKTRLEPISIIVLSVIMAVASIQVIITSITRMIEHTVDPDISTPTIVIIGATVFIKGAMFLYCHQIKKPSTDVLAQDHRNDIVSNSFALGFGYIGYKVWPNADALGAIMISLYIVIGWYRTGKEQIRGLTGHTAQPAMLQKLLWVCLNHDTRIQFIDTLRAYHFGFHFLVEAHIVLPPNMTLEEAHDIGESLQRKLESYSDVERAFVHIDYDYEHHPSVEHKIGHGHSADTTPEQKQVDDTL</sequence>
<evidence type="ECO:0000256" key="6">
    <source>
        <dbReference type="ARBA" id="ARBA00023065"/>
    </source>
</evidence>
<dbReference type="FunFam" id="3.30.70.1350:FF:000001">
    <property type="entry name" value="Metal tolerance protein 11"/>
    <property type="match status" value="1"/>
</dbReference>
<name>A0A3M6UFY8_POCDA</name>
<feature type="domain" description="Cation efflux protein cytoplasmic" evidence="11">
    <location>
        <begin position="340"/>
        <end position="399"/>
    </location>
</feature>
<feature type="transmembrane region" description="Helical" evidence="9">
    <location>
        <begin position="230"/>
        <end position="251"/>
    </location>
</feature>
<keyword evidence="13" id="KW-1185">Reference proteome</keyword>
<keyword evidence="5 9" id="KW-1133">Transmembrane helix</keyword>
<dbReference type="GO" id="GO:0016020">
    <property type="term" value="C:membrane"/>
    <property type="evidence" value="ECO:0007669"/>
    <property type="project" value="InterPro"/>
</dbReference>
<dbReference type="InterPro" id="IPR050291">
    <property type="entry name" value="CDF_Transporter"/>
</dbReference>
<feature type="domain" description="Cation efflux protein transmembrane" evidence="10">
    <location>
        <begin position="129"/>
        <end position="318"/>
    </location>
</feature>
<evidence type="ECO:0000313" key="12">
    <source>
        <dbReference type="EMBL" id="RMX52562.1"/>
    </source>
</evidence>
<evidence type="ECO:0000256" key="1">
    <source>
        <dbReference type="ARBA" id="ARBA00004127"/>
    </source>
</evidence>
<dbReference type="Proteomes" id="UP000275408">
    <property type="component" value="Unassembled WGS sequence"/>
</dbReference>
<keyword evidence="3" id="KW-0813">Transport</keyword>
<evidence type="ECO:0000256" key="9">
    <source>
        <dbReference type="SAM" id="Phobius"/>
    </source>
</evidence>
<dbReference type="FunFam" id="1.20.1510.10:FF:000005">
    <property type="entry name" value="Putative Cation diffusion facilitator 1"/>
    <property type="match status" value="1"/>
</dbReference>
<evidence type="ECO:0000256" key="5">
    <source>
        <dbReference type="ARBA" id="ARBA00022989"/>
    </source>
</evidence>
<dbReference type="GO" id="GO:0008324">
    <property type="term" value="F:monoatomic cation transmembrane transporter activity"/>
    <property type="evidence" value="ECO:0007669"/>
    <property type="project" value="InterPro"/>
</dbReference>
<evidence type="ECO:0000259" key="10">
    <source>
        <dbReference type="Pfam" id="PF01545"/>
    </source>
</evidence>
<dbReference type="InterPro" id="IPR027470">
    <property type="entry name" value="Cation_efflux_CTD"/>
</dbReference>
<comment type="similarity">
    <text evidence="2">Belongs to the cation diffusion facilitator (CDF) transporter (TC 2.A.4) family. SLC30A subfamily.</text>
</comment>
<gene>
    <name evidence="12" type="ORF">pdam_00019784</name>
</gene>
<proteinExistence type="inferred from homology"/>
<feature type="transmembrane region" description="Helical" evidence="9">
    <location>
        <begin position="197"/>
        <end position="218"/>
    </location>
</feature>
<dbReference type="Pfam" id="PF01545">
    <property type="entry name" value="Cation_efflux"/>
    <property type="match status" value="1"/>
</dbReference>
<feature type="region of interest" description="Disordered" evidence="8">
    <location>
        <begin position="409"/>
        <end position="431"/>
    </location>
</feature>
<organism evidence="12 13">
    <name type="scientific">Pocillopora damicornis</name>
    <name type="common">Cauliflower coral</name>
    <name type="synonym">Millepora damicornis</name>
    <dbReference type="NCBI Taxonomy" id="46731"/>
    <lineage>
        <taxon>Eukaryota</taxon>
        <taxon>Metazoa</taxon>
        <taxon>Cnidaria</taxon>
        <taxon>Anthozoa</taxon>
        <taxon>Hexacorallia</taxon>
        <taxon>Scleractinia</taxon>
        <taxon>Astrocoeniina</taxon>
        <taxon>Pocilloporidae</taxon>
        <taxon>Pocillopora</taxon>
    </lineage>
</organism>
<dbReference type="AlphaFoldDB" id="A0A3M6UFY8"/>
<evidence type="ECO:0000256" key="2">
    <source>
        <dbReference type="ARBA" id="ARBA00008873"/>
    </source>
</evidence>
<keyword evidence="6" id="KW-0406">Ion transport</keyword>
<dbReference type="InterPro" id="IPR027469">
    <property type="entry name" value="Cation_efflux_TMD_sf"/>
</dbReference>
<comment type="caution">
    <text evidence="12">The sequence shown here is derived from an EMBL/GenBank/DDBJ whole genome shotgun (WGS) entry which is preliminary data.</text>
</comment>
<dbReference type="PANTHER" id="PTHR43840:SF13">
    <property type="entry name" value="CATION EFFLUX PROTEIN CYTOPLASMIC DOMAIN-CONTAINING PROTEIN"/>
    <property type="match status" value="1"/>
</dbReference>
<dbReference type="NCBIfam" id="TIGR01297">
    <property type="entry name" value="CDF"/>
    <property type="match status" value="1"/>
</dbReference>
<evidence type="ECO:0000256" key="4">
    <source>
        <dbReference type="ARBA" id="ARBA00022692"/>
    </source>
</evidence>
<protein>
    <submittedName>
        <fullName evidence="12">Uncharacterized protein</fullName>
    </submittedName>
</protein>
<dbReference type="OMA" id="CWALRNQ"/>
<evidence type="ECO:0000256" key="3">
    <source>
        <dbReference type="ARBA" id="ARBA00022448"/>
    </source>
</evidence>
<evidence type="ECO:0000313" key="13">
    <source>
        <dbReference type="Proteomes" id="UP000275408"/>
    </source>
</evidence>
<dbReference type="InterPro" id="IPR002524">
    <property type="entry name" value="Cation_efflux"/>
</dbReference>
<evidence type="ECO:0000259" key="11">
    <source>
        <dbReference type="Pfam" id="PF16916"/>
    </source>
</evidence>
<dbReference type="Pfam" id="PF16916">
    <property type="entry name" value="ZT_dimer"/>
    <property type="match status" value="1"/>
</dbReference>
<dbReference type="InterPro" id="IPR058533">
    <property type="entry name" value="Cation_efflux_TM"/>
</dbReference>
<dbReference type="GO" id="GO:0012505">
    <property type="term" value="C:endomembrane system"/>
    <property type="evidence" value="ECO:0007669"/>
    <property type="project" value="UniProtKB-SubCell"/>
</dbReference>
<accession>A0A3M6UFY8</accession>
<evidence type="ECO:0000256" key="7">
    <source>
        <dbReference type="ARBA" id="ARBA00023136"/>
    </source>
</evidence>
<evidence type="ECO:0000256" key="8">
    <source>
        <dbReference type="SAM" id="MobiDB-lite"/>
    </source>
</evidence>
<dbReference type="Gene3D" id="1.20.1510.10">
    <property type="entry name" value="Cation efflux protein transmembrane domain"/>
    <property type="match status" value="1"/>
</dbReference>
<dbReference type="InterPro" id="IPR036837">
    <property type="entry name" value="Cation_efflux_CTD_sf"/>
</dbReference>